<name>A0A5E4CWI0_MARMO</name>
<dbReference type="EMBL" id="CABDUW010002264">
    <property type="protein sequence ID" value="VTJ86105.1"/>
    <property type="molecule type" value="Genomic_DNA"/>
</dbReference>
<evidence type="ECO:0000313" key="3">
    <source>
        <dbReference type="Proteomes" id="UP000335636"/>
    </source>
</evidence>
<reference evidence="2" key="1">
    <citation type="submission" date="2019-04" db="EMBL/GenBank/DDBJ databases">
        <authorList>
            <person name="Alioto T."/>
            <person name="Alioto T."/>
        </authorList>
    </citation>
    <scope>NUCLEOTIDE SEQUENCE [LARGE SCALE GENOMIC DNA]</scope>
</reference>
<feature type="compositionally biased region" description="Basic residues" evidence="1">
    <location>
        <begin position="85"/>
        <end position="96"/>
    </location>
</feature>
<keyword evidence="3" id="KW-1185">Reference proteome</keyword>
<accession>A0A5E4CWI0</accession>
<gene>
    <name evidence="2" type="ORF">MONAX_5E001834</name>
</gene>
<feature type="compositionally biased region" description="Basic and acidic residues" evidence="1">
    <location>
        <begin position="103"/>
        <end position="115"/>
    </location>
</feature>
<evidence type="ECO:0000256" key="1">
    <source>
        <dbReference type="SAM" id="MobiDB-lite"/>
    </source>
</evidence>
<evidence type="ECO:0000313" key="2">
    <source>
        <dbReference type="EMBL" id="VTJ86105.1"/>
    </source>
</evidence>
<feature type="region of interest" description="Disordered" evidence="1">
    <location>
        <begin position="1"/>
        <end position="115"/>
    </location>
</feature>
<dbReference type="AlphaFoldDB" id="A0A5E4CWI0"/>
<protein>
    <submittedName>
        <fullName evidence="2">Uncharacterized protein</fullName>
    </submittedName>
</protein>
<sequence length="115" mass="12219">MAGNQTPLSQALALHTEFCGPGVRPRKKYPETQTESQEIGWEAEPLVSEAPASGSNGEERKGVPEPCPGQSGAAPGRKTSPGGHHSQRRAHPKSRRCGSELGKQGHMEGRDSPEV</sequence>
<proteinExistence type="predicted"/>
<dbReference type="Proteomes" id="UP000335636">
    <property type="component" value="Unassembled WGS sequence"/>
</dbReference>
<comment type="caution">
    <text evidence="2">The sequence shown here is derived from an EMBL/GenBank/DDBJ whole genome shotgun (WGS) entry which is preliminary data.</text>
</comment>
<organism evidence="2 3">
    <name type="scientific">Marmota monax</name>
    <name type="common">Woodchuck</name>
    <dbReference type="NCBI Taxonomy" id="9995"/>
    <lineage>
        <taxon>Eukaryota</taxon>
        <taxon>Metazoa</taxon>
        <taxon>Chordata</taxon>
        <taxon>Craniata</taxon>
        <taxon>Vertebrata</taxon>
        <taxon>Euteleostomi</taxon>
        <taxon>Mammalia</taxon>
        <taxon>Eutheria</taxon>
        <taxon>Euarchontoglires</taxon>
        <taxon>Glires</taxon>
        <taxon>Rodentia</taxon>
        <taxon>Sciuromorpha</taxon>
        <taxon>Sciuridae</taxon>
        <taxon>Xerinae</taxon>
        <taxon>Marmotini</taxon>
        <taxon>Marmota</taxon>
    </lineage>
</organism>